<dbReference type="InterPro" id="IPR036881">
    <property type="entry name" value="Glyco_hydro_3_C_sf"/>
</dbReference>
<sequence length="812" mass="91640">MRKKKMEKMIYKNPNYSIEDRVNDLIKRMTLEEKVMQLCGQLPSSFVKDGKIDYKRLKVIAKCGYGRITQYSLVGLTDIKRIRSFSNEIQKVFVNETRLNIPVILQSECLSGYPSEGGTIFPAMINLAASWAPKLVEDMAKIIGKECKDVGINTVMSPVVDISRDPRWGRCYETFGEDVYLTTQMGINYVKAIQNEGVSCIAKHFLGYAETQGGLNTAVTRVNNRELYEVFATPFEALDKVANVDGMMASYSEIDGLPVGCNKVIINDLLRKTMNFKGLLTSDGAAIWKIYDYFKLAKTYEEAGLLAKKAGLDTEIPIGGAYKYLGNFVKNNQLDEQLIDESVKRVLAIKFKLGLFENPYIKENVINIEKVQEKRNLSEIIAEESIVLLENKDNILPLTKNRKIALIGPHADNKRYPIAGYTYPAYIEMLKSLKKNVKKDVSFNGIIDEEQKDEDTQSFNSIYSILNEDDWKKLDDEIHILDEIGAVSLKESLEKYYQIDYIKGCTLIGKDYDEIEESYNLAMKNDVIVVALGGNCGWVNVTSGEGKDRCKLNLPGIQEKLLEKLQMTNKPIVLVLYGGVYVIPSMKNIQAILYVGLPGPYSGNVISNIISGKVNPSGKLPISIPRSVGQIPIYYNHKVGSGYYSNGDEVMQTIFSGGYIDESYRPLYPFGFGLSYTKFLIDDINIKDKSIKTGEDIVISCTVKNIGKIEGKEVVQIYYYFKDAYVIRPNRQLIAFKKISLKPNEEINIIFEINTKQLGYYNEDMEFVVEPGRANIMVGNSSENIIFKEEINLVGEKINILGNRIYSAKIKV</sequence>
<proteinExistence type="inferred from homology"/>
<reference evidence="4 5" key="1">
    <citation type="submission" date="2018-08" db="EMBL/GenBank/DDBJ databases">
        <title>A genome reference for cultivated species of the human gut microbiota.</title>
        <authorList>
            <person name="Zou Y."/>
            <person name="Xue W."/>
            <person name="Luo G."/>
        </authorList>
    </citation>
    <scope>NUCLEOTIDE SEQUENCE [LARGE SCALE GENOMIC DNA]</scope>
    <source>
        <strain evidence="4 5">AF29-2</strain>
    </source>
</reference>
<dbReference type="Gene3D" id="2.60.40.10">
    <property type="entry name" value="Immunoglobulins"/>
    <property type="match status" value="1"/>
</dbReference>
<dbReference type="Gene3D" id="3.20.20.300">
    <property type="entry name" value="Glycoside hydrolase, family 3, N-terminal domain"/>
    <property type="match status" value="1"/>
</dbReference>
<evidence type="ECO:0000313" key="4">
    <source>
        <dbReference type="EMBL" id="RGQ08100.1"/>
    </source>
</evidence>
<evidence type="ECO:0000313" key="5">
    <source>
        <dbReference type="Proteomes" id="UP000284662"/>
    </source>
</evidence>
<dbReference type="GO" id="GO:0008422">
    <property type="term" value="F:beta-glucosidase activity"/>
    <property type="evidence" value="ECO:0007669"/>
    <property type="project" value="UniProtKB-ARBA"/>
</dbReference>
<evidence type="ECO:0000259" key="3">
    <source>
        <dbReference type="SMART" id="SM01217"/>
    </source>
</evidence>
<dbReference type="Proteomes" id="UP000284662">
    <property type="component" value="Unassembled WGS sequence"/>
</dbReference>
<dbReference type="AlphaFoldDB" id="A0A411ZZ80"/>
<protein>
    <submittedName>
        <fullName evidence="4">Beta-glucosidase</fullName>
    </submittedName>
</protein>
<dbReference type="InterPro" id="IPR017853">
    <property type="entry name" value="GH"/>
</dbReference>
<dbReference type="InterPro" id="IPR036962">
    <property type="entry name" value="Glyco_hydro_3_N_sf"/>
</dbReference>
<dbReference type="PRINTS" id="PR00133">
    <property type="entry name" value="GLHYDRLASE3"/>
</dbReference>
<accession>A0A411ZZ80</accession>
<dbReference type="InterPro" id="IPR013783">
    <property type="entry name" value="Ig-like_fold"/>
</dbReference>
<dbReference type="InterPro" id="IPR002772">
    <property type="entry name" value="Glyco_hydro_3_C"/>
</dbReference>
<comment type="caution">
    <text evidence="4">The sequence shown here is derived from an EMBL/GenBank/DDBJ whole genome shotgun (WGS) entry which is preliminary data.</text>
</comment>
<dbReference type="Pfam" id="PF01915">
    <property type="entry name" value="Glyco_hydro_3_C"/>
    <property type="match status" value="1"/>
</dbReference>
<comment type="similarity">
    <text evidence="1">Belongs to the glycosyl hydrolase 3 family.</text>
</comment>
<dbReference type="GO" id="GO:0005975">
    <property type="term" value="P:carbohydrate metabolic process"/>
    <property type="evidence" value="ECO:0007669"/>
    <property type="project" value="InterPro"/>
</dbReference>
<dbReference type="PANTHER" id="PTHR42715:SF10">
    <property type="entry name" value="BETA-GLUCOSIDASE"/>
    <property type="match status" value="1"/>
</dbReference>
<dbReference type="EMBL" id="QRST01000002">
    <property type="protein sequence ID" value="RGQ08100.1"/>
    <property type="molecule type" value="Genomic_DNA"/>
</dbReference>
<evidence type="ECO:0000256" key="1">
    <source>
        <dbReference type="ARBA" id="ARBA00005336"/>
    </source>
</evidence>
<dbReference type="InterPro" id="IPR026891">
    <property type="entry name" value="Fn3-like"/>
</dbReference>
<dbReference type="SUPFAM" id="SSF52279">
    <property type="entry name" value="Beta-D-glucan exohydrolase, C-terminal domain"/>
    <property type="match status" value="1"/>
</dbReference>
<dbReference type="Pfam" id="PF00933">
    <property type="entry name" value="Glyco_hydro_3"/>
    <property type="match status" value="1"/>
</dbReference>
<gene>
    <name evidence="4" type="ORF">DWZ11_02040</name>
</gene>
<dbReference type="SUPFAM" id="SSF51445">
    <property type="entry name" value="(Trans)glycosidases"/>
    <property type="match status" value="1"/>
</dbReference>
<dbReference type="FunFam" id="2.60.40.10:FF:000495">
    <property type="entry name" value="Periplasmic beta-glucosidase"/>
    <property type="match status" value="1"/>
</dbReference>
<dbReference type="Gene3D" id="3.40.50.1700">
    <property type="entry name" value="Glycoside hydrolase family 3 C-terminal domain"/>
    <property type="match status" value="1"/>
</dbReference>
<evidence type="ECO:0000256" key="2">
    <source>
        <dbReference type="ARBA" id="ARBA00022801"/>
    </source>
</evidence>
<dbReference type="InterPro" id="IPR001764">
    <property type="entry name" value="Glyco_hydro_3_N"/>
</dbReference>
<dbReference type="InterPro" id="IPR050288">
    <property type="entry name" value="Cellulose_deg_GH3"/>
</dbReference>
<keyword evidence="2" id="KW-0378">Hydrolase</keyword>
<feature type="domain" description="Fibronectin type III-like" evidence="3">
    <location>
        <begin position="713"/>
        <end position="782"/>
    </location>
</feature>
<dbReference type="Pfam" id="PF14310">
    <property type="entry name" value="Fn3-like"/>
    <property type="match status" value="1"/>
</dbReference>
<dbReference type="SMART" id="SM01217">
    <property type="entry name" value="Fn3_like"/>
    <property type="match status" value="1"/>
</dbReference>
<organism evidence="4 5">
    <name type="scientific">Megamonas rupellensis</name>
    <dbReference type="NCBI Taxonomy" id="491921"/>
    <lineage>
        <taxon>Bacteria</taxon>
        <taxon>Bacillati</taxon>
        <taxon>Bacillota</taxon>
        <taxon>Negativicutes</taxon>
        <taxon>Selenomonadales</taxon>
        <taxon>Selenomonadaceae</taxon>
        <taxon>Megamonas</taxon>
    </lineage>
</organism>
<name>A0A411ZZ80_9FIRM</name>
<dbReference type="PANTHER" id="PTHR42715">
    <property type="entry name" value="BETA-GLUCOSIDASE"/>
    <property type="match status" value="1"/>
</dbReference>